<dbReference type="Proteomes" id="UP000283530">
    <property type="component" value="Unassembled WGS sequence"/>
</dbReference>
<comment type="caution">
    <text evidence="9">The sequence shown here is derived from an EMBL/GenBank/DDBJ whole genome shotgun (WGS) entry which is preliminary data.</text>
</comment>
<proteinExistence type="inferred from homology"/>
<dbReference type="AlphaFoldDB" id="A0A3S3NX76"/>
<name>A0A3S3NX76_9MAGN</name>
<feature type="binding site" evidence="7">
    <location>
        <position position="194"/>
    </location>
    <ligand>
        <name>Zn(2+)</name>
        <dbReference type="ChEBI" id="CHEBI:29105"/>
    </ligand>
</feature>
<feature type="binding site" evidence="7">
    <location>
        <position position="134"/>
    </location>
    <ligand>
        <name>Zn(2+)</name>
        <dbReference type="ChEBI" id="CHEBI:29105"/>
    </ligand>
</feature>
<dbReference type="SMART" id="SM00947">
    <property type="entry name" value="Pro_CA"/>
    <property type="match status" value="1"/>
</dbReference>
<evidence type="ECO:0000313" key="9">
    <source>
        <dbReference type="EMBL" id="RWR88408.1"/>
    </source>
</evidence>
<dbReference type="InterPro" id="IPR045066">
    <property type="entry name" value="Beta_CA_cladeB"/>
</dbReference>
<organism evidence="9 10">
    <name type="scientific">Cinnamomum micranthum f. kanehirae</name>
    <dbReference type="NCBI Taxonomy" id="337451"/>
    <lineage>
        <taxon>Eukaryota</taxon>
        <taxon>Viridiplantae</taxon>
        <taxon>Streptophyta</taxon>
        <taxon>Embryophyta</taxon>
        <taxon>Tracheophyta</taxon>
        <taxon>Spermatophyta</taxon>
        <taxon>Magnoliopsida</taxon>
        <taxon>Magnoliidae</taxon>
        <taxon>Laurales</taxon>
        <taxon>Lauraceae</taxon>
        <taxon>Cinnamomum</taxon>
    </lineage>
</organism>
<comment type="function">
    <text evidence="1 8">Reversible hydration of carbon dioxide.</text>
</comment>
<keyword evidence="7" id="KW-0479">Metal-binding</keyword>
<dbReference type="SUPFAM" id="SSF53056">
    <property type="entry name" value="beta-carbonic anhydrase, cab"/>
    <property type="match status" value="1"/>
</dbReference>
<gene>
    <name evidence="9" type="ORF">CKAN_01741600</name>
</gene>
<evidence type="ECO:0000256" key="8">
    <source>
        <dbReference type="RuleBase" id="RU003956"/>
    </source>
</evidence>
<dbReference type="STRING" id="337451.A0A3S3NX76"/>
<dbReference type="FunFam" id="3.40.1050.10:FF:000003">
    <property type="entry name" value="Carbonic anhydrase"/>
    <property type="match status" value="1"/>
</dbReference>
<dbReference type="PROSITE" id="PS00705">
    <property type="entry name" value="PROK_CO2_ANHYDRASE_2"/>
    <property type="match status" value="1"/>
</dbReference>
<keyword evidence="5 8" id="KW-0456">Lyase</keyword>
<sequence>MAATTQILSFSYTPLAHPSSPQACFLLQTQLGTPKVFCWKSARIDRTHLRFGGFVVRNSSLRLGSARDSKQLTQEFTANGFELRDENDNSSDLFEELEVRFLRFKKHQFLANSARFQQLAEAQAPKFMVIACADSRVCPSSILGFQPGEAFTIRNIANLVPPFENDPSETSAGLEFAVNTLEVGNIFIIGHSCCGGIRALMSMQDEVDSSGSFIRDWVVIGKNAKLRTKAATANLSFDQQCRYCEKESVNRSLLNLLTYPWIEERVSKGILCLHGGYYDFIKCTFEKWTLDYKGSMEVQSKLAIKNYESWGA</sequence>
<comment type="catalytic activity">
    <reaction evidence="6 8">
        <text>hydrogencarbonate + H(+) = CO2 + H2O</text>
        <dbReference type="Rhea" id="RHEA:10748"/>
        <dbReference type="ChEBI" id="CHEBI:15377"/>
        <dbReference type="ChEBI" id="CHEBI:15378"/>
        <dbReference type="ChEBI" id="CHEBI:16526"/>
        <dbReference type="ChEBI" id="CHEBI:17544"/>
        <dbReference type="EC" id="4.2.1.1"/>
    </reaction>
</comment>
<dbReference type="GO" id="GO:0004089">
    <property type="term" value="F:carbonate dehydratase activity"/>
    <property type="evidence" value="ECO:0007669"/>
    <property type="project" value="UniProtKB-UniRule"/>
</dbReference>
<protein>
    <recommendedName>
        <fullName evidence="3 8">Carbonic anhydrase</fullName>
        <ecNumber evidence="3 8">4.2.1.1</ecNumber>
    </recommendedName>
    <alternativeName>
        <fullName evidence="8">Carbonate dehydratase</fullName>
    </alternativeName>
</protein>
<dbReference type="Gene3D" id="3.40.1050.10">
    <property type="entry name" value="Carbonic anhydrase"/>
    <property type="match status" value="1"/>
</dbReference>
<dbReference type="PANTHER" id="PTHR11002:SF12">
    <property type="entry name" value="CARBONIC ANHYDRASE"/>
    <property type="match status" value="1"/>
</dbReference>
<dbReference type="InterPro" id="IPR001765">
    <property type="entry name" value="Carbonic_anhydrase"/>
</dbReference>
<dbReference type="InterPro" id="IPR015892">
    <property type="entry name" value="Carbonic_anhydrase_CS"/>
</dbReference>
<accession>A0A3S3NX76</accession>
<evidence type="ECO:0000313" key="10">
    <source>
        <dbReference type="Proteomes" id="UP000283530"/>
    </source>
</evidence>
<evidence type="ECO:0000256" key="2">
    <source>
        <dbReference type="ARBA" id="ARBA00006217"/>
    </source>
</evidence>
<dbReference type="EC" id="4.2.1.1" evidence="3 8"/>
<dbReference type="OrthoDB" id="10248475at2759"/>
<dbReference type="PROSITE" id="PS00704">
    <property type="entry name" value="PROK_CO2_ANHYDRASE_1"/>
    <property type="match status" value="1"/>
</dbReference>
<keyword evidence="4 7" id="KW-0862">Zinc</keyword>
<evidence type="ECO:0000256" key="1">
    <source>
        <dbReference type="ARBA" id="ARBA00002904"/>
    </source>
</evidence>
<evidence type="ECO:0000256" key="7">
    <source>
        <dbReference type="PIRSR" id="PIRSR601765-1"/>
    </source>
</evidence>
<dbReference type="PANTHER" id="PTHR11002">
    <property type="entry name" value="CARBONIC ANHYDRASE"/>
    <property type="match status" value="1"/>
</dbReference>
<evidence type="ECO:0000256" key="4">
    <source>
        <dbReference type="ARBA" id="ARBA00022833"/>
    </source>
</evidence>
<evidence type="ECO:0000256" key="6">
    <source>
        <dbReference type="ARBA" id="ARBA00048348"/>
    </source>
</evidence>
<keyword evidence="10" id="KW-1185">Reference proteome</keyword>
<dbReference type="CDD" id="cd00884">
    <property type="entry name" value="beta_CA_cladeB"/>
    <property type="match status" value="1"/>
</dbReference>
<feature type="binding site" evidence="7">
    <location>
        <position position="132"/>
    </location>
    <ligand>
        <name>Zn(2+)</name>
        <dbReference type="ChEBI" id="CHEBI:29105"/>
    </ligand>
</feature>
<dbReference type="EMBL" id="QPKB01000007">
    <property type="protein sequence ID" value="RWR88408.1"/>
    <property type="molecule type" value="Genomic_DNA"/>
</dbReference>
<dbReference type="GO" id="GO:0015976">
    <property type="term" value="P:carbon utilization"/>
    <property type="evidence" value="ECO:0007669"/>
    <property type="project" value="InterPro"/>
</dbReference>
<dbReference type="Pfam" id="PF00484">
    <property type="entry name" value="Pro_CA"/>
    <property type="match status" value="1"/>
</dbReference>
<comment type="similarity">
    <text evidence="2 8">Belongs to the beta-class carbonic anhydrase family.</text>
</comment>
<reference evidence="9 10" key="1">
    <citation type="journal article" date="2019" name="Nat. Plants">
        <title>Stout camphor tree genome fills gaps in understanding of flowering plant genome evolution.</title>
        <authorList>
            <person name="Chaw S.M."/>
            <person name="Liu Y.C."/>
            <person name="Wu Y.W."/>
            <person name="Wang H.Y."/>
            <person name="Lin C.I."/>
            <person name="Wu C.S."/>
            <person name="Ke H.M."/>
            <person name="Chang L.Y."/>
            <person name="Hsu C.Y."/>
            <person name="Yang H.T."/>
            <person name="Sudianto E."/>
            <person name="Hsu M.H."/>
            <person name="Wu K.P."/>
            <person name="Wang L.N."/>
            <person name="Leebens-Mack J.H."/>
            <person name="Tsai I.J."/>
        </authorList>
    </citation>
    <scope>NUCLEOTIDE SEQUENCE [LARGE SCALE GENOMIC DNA]</scope>
    <source>
        <strain evidence="10">cv. Chaw 1501</strain>
        <tissue evidence="9">Young leaves</tissue>
    </source>
</reference>
<dbReference type="InterPro" id="IPR036874">
    <property type="entry name" value="Carbonic_anhydrase_sf"/>
</dbReference>
<evidence type="ECO:0000256" key="5">
    <source>
        <dbReference type="ARBA" id="ARBA00023239"/>
    </source>
</evidence>
<dbReference type="GO" id="GO:0008270">
    <property type="term" value="F:zinc ion binding"/>
    <property type="evidence" value="ECO:0007669"/>
    <property type="project" value="UniProtKB-UniRule"/>
</dbReference>
<evidence type="ECO:0000256" key="3">
    <source>
        <dbReference type="ARBA" id="ARBA00012925"/>
    </source>
</evidence>
<feature type="binding site" evidence="7">
    <location>
        <position position="191"/>
    </location>
    <ligand>
        <name>Zn(2+)</name>
        <dbReference type="ChEBI" id="CHEBI:29105"/>
    </ligand>
</feature>
<comment type="cofactor">
    <cofactor evidence="7">
        <name>Zn(2+)</name>
        <dbReference type="ChEBI" id="CHEBI:29105"/>
    </cofactor>
    <text evidence="7">Binds 1 zinc ion per subunit.</text>
</comment>